<evidence type="ECO:0000256" key="1">
    <source>
        <dbReference type="SAM" id="MobiDB-lite"/>
    </source>
</evidence>
<comment type="caution">
    <text evidence="2">The sequence shown here is derived from an EMBL/GenBank/DDBJ whole genome shotgun (WGS) entry which is preliminary data.</text>
</comment>
<accession>A0AAV7MUD8</accession>
<evidence type="ECO:0000313" key="3">
    <source>
        <dbReference type="Proteomes" id="UP001066276"/>
    </source>
</evidence>
<evidence type="ECO:0000313" key="2">
    <source>
        <dbReference type="EMBL" id="KAJ1106867.1"/>
    </source>
</evidence>
<sequence length="68" mass="7087">MCDRSALRDPSVNTTCAVAASSIPELEDEAANPLGVLVLKEPPGSFRGSELGDAGEKTDGEGGEKQRR</sequence>
<feature type="compositionally biased region" description="Basic and acidic residues" evidence="1">
    <location>
        <begin position="54"/>
        <end position="68"/>
    </location>
</feature>
<reference evidence="2" key="1">
    <citation type="journal article" date="2022" name="bioRxiv">
        <title>Sequencing and chromosome-scale assembly of the giantPleurodeles waltlgenome.</title>
        <authorList>
            <person name="Brown T."/>
            <person name="Elewa A."/>
            <person name="Iarovenko S."/>
            <person name="Subramanian E."/>
            <person name="Araus A.J."/>
            <person name="Petzold A."/>
            <person name="Susuki M."/>
            <person name="Suzuki K.-i.T."/>
            <person name="Hayashi T."/>
            <person name="Toyoda A."/>
            <person name="Oliveira C."/>
            <person name="Osipova E."/>
            <person name="Leigh N.D."/>
            <person name="Simon A."/>
            <person name="Yun M.H."/>
        </authorList>
    </citation>
    <scope>NUCLEOTIDE SEQUENCE</scope>
    <source>
        <strain evidence="2">20211129_DDA</strain>
        <tissue evidence="2">Liver</tissue>
    </source>
</reference>
<keyword evidence="3" id="KW-1185">Reference proteome</keyword>
<gene>
    <name evidence="2" type="ORF">NDU88_004265</name>
</gene>
<dbReference type="Proteomes" id="UP001066276">
    <property type="component" value="Chromosome 9"/>
</dbReference>
<protein>
    <submittedName>
        <fullName evidence="2">Uncharacterized protein</fullName>
    </submittedName>
</protein>
<organism evidence="2 3">
    <name type="scientific">Pleurodeles waltl</name>
    <name type="common">Iberian ribbed newt</name>
    <dbReference type="NCBI Taxonomy" id="8319"/>
    <lineage>
        <taxon>Eukaryota</taxon>
        <taxon>Metazoa</taxon>
        <taxon>Chordata</taxon>
        <taxon>Craniata</taxon>
        <taxon>Vertebrata</taxon>
        <taxon>Euteleostomi</taxon>
        <taxon>Amphibia</taxon>
        <taxon>Batrachia</taxon>
        <taxon>Caudata</taxon>
        <taxon>Salamandroidea</taxon>
        <taxon>Salamandridae</taxon>
        <taxon>Pleurodelinae</taxon>
        <taxon>Pleurodeles</taxon>
    </lineage>
</organism>
<dbReference type="AlphaFoldDB" id="A0AAV7MUD8"/>
<dbReference type="EMBL" id="JANPWB010000013">
    <property type="protein sequence ID" value="KAJ1106867.1"/>
    <property type="molecule type" value="Genomic_DNA"/>
</dbReference>
<name>A0AAV7MUD8_PLEWA</name>
<proteinExistence type="predicted"/>
<feature type="region of interest" description="Disordered" evidence="1">
    <location>
        <begin position="41"/>
        <end position="68"/>
    </location>
</feature>